<sequence>MDKNTFDSLYYVEKYPDVMKSDMEPFDHYVKYGKCLGRSYKLKNIQEEKCEVITYKDFLKTELYLNVTEELKNQLVDEGVIFNDLVSIIMPARNCAKYIKETLLSLTNQSYENIEIIVVDDASDDSTAEEVLKLSKNDDRIKLYRLNVNMGTYFARSYGVKAAQGNFITFNDSDDFSHHLRIELHRKKAADIKSVVTSNYIRFNPSSGKEIKTHGKLEHYGFITSFIKKEIFEKIGYFDLTSRAGDVEFALRLKKFISKEVMSHLQCPTYYAAQMTGSLTHNEINHSVQDKSKSLSYPRKRYLSHFDVQQRFFNNLEGCKESFDFPMLRSPYRLPNKLKVSNVNDLTIIGCMCTIPSRVDVLKKSFESIINQVDKLYIYPDKYGPQDSLPICVLEHKKVRILSTEKFPGLGAGGKFLPLFSGEIDDYIDKALYFTFDDDIKYPPDYVHCLSKKLEENNFLSVIGVHGTLLQRKFNNYKEDRVLYHFKKALDHDEYVDVIGSGTSAFKASLLHGKFLKEDVYPHMVDISLAKVCRRNNIPVQCVARPPSWLTDLSKEIKGDTSSIWEKLVKEKASSHTAALHELGTECWGLESIRENIINKNCYVLESSKNSFDLVKNLNEDKFVSNLIFPDEGTYRVLIKCDSAASGQKKELQVESLLSNKKILYRGFSGEGTAFTINAALHNSVSIKVESPDADSISLETEKLFSNSTPRELIEGDTVVHASLATYPPRENCLKDLIDSVFHQVDNFCVYLNRYEKPPKVINDLLFEKDTSNALHYILDYDGQPKASGKFRWLKKEGYIFILDDDILYPPDYIKNMISWIEKLKRKAFIGVHAVNFHEEITNGSGDVKSYIKEKFNFSHKVDKLTKVHMLGTGTLAFHSSLIKDFRKELYDQMNYLEGHENANDESLAVLMKQKRIPMYTIPRKERWLQSNKKMRHGIHEEHFNDQDLASSTRLLLSSGNPWL</sequence>
<dbReference type="EMBL" id="CP096973">
    <property type="protein sequence ID" value="UYO73877.1"/>
    <property type="molecule type" value="Genomic_DNA"/>
</dbReference>
<proteinExistence type="predicted"/>
<reference evidence="2" key="1">
    <citation type="submission" date="2022-05" db="EMBL/GenBank/DDBJ databases">
        <title>Complete sequence of a novel PHA-producing Halomonas strain.</title>
        <authorList>
            <person name="Zheng Z."/>
        </authorList>
    </citation>
    <scope>NUCLEOTIDE SEQUENCE</scope>
    <source>
        <strain evidence="2">ZZQ-149</strain>
    </source>
</reference>
<protein>
    <submittedName>
        <fullName evidence="2">Glycosyltransferase family 2 protein</fullName>
    </submittedName>
</protein>
<organism evidence="2 3">
    <name type="scientific">Halomonas qinghailakensis</name>
    <dbReference type="NCBI Taxonomy" id="2937790"/>
    <lineage>
        <taxon>Bacteria</taxon>
        <taxon>Pseudomonadati</taxon>
        <taxon>Pseudomonadota</taxon>
        <taxon>Gammaproteobacteria</taxon>
        <taxon>Oceanospirillales</taxon>
        <taxon>Halomonadaceae</taxon>
        <taxon>Halomonas</taxon>
    </lineage>
</organism>
<evidence type="ECO:0000313" key="3">
    <source>
        <dbReference type="Proteomes" id="UP001164935"/>
    </source>
</evidence>
<dbReference type="Gene3D" id="3.90.550.10">
    <property type="entry name" value="Spore Coat Polysaccharide Biosynthesis Protein SpsA, Chain A"/>
    <property type="match status" value="2"/>
</dbReference>
<dbReference type="InterPro" id="IPR001173">
    <property type="entry name" value="Glyco_trans_2-like"/>
</dbReference>
<accession>A0AA46TQT2</accession>
<dbReference type="InterPro" id="IPR050834">
    <property type="entry name" value="Glycosyltransf_2"/>
</dbReference>
<feature type="domain" description="Glycosyltransferase 2-like" evidence="1">
    <location>
        <begin position="87"/>
        <end position="228"/>
    </location>
</feature>
<dbReference type="PANTHER" id="PTHR43685:SF2">
    <property type="entry name" value="GLYCOSYLTRANSFERASE 2-LIKE DOMAIN-CONTAINING PROTEIN"/>
    <property type="match status" value="1"/>
</dbReference>
<dbReference type="KEGG" id="hqn:M0220_13465"/>
<gene>
    <name evidence="2" type="ORF">M0220_13465</name>
</gene>
<keyword evidence="3" id="KW-1185">Reference proteome</keyword>
<dbReference type="SUPFAM" id="SSF53448">
    <property type="entry name" value="Nucleotide-diphospho-sugar transferases"/>
    <property type="match status" value="2"/>
</dbReference>
<dbReference type="Pfam" id="PF00535">
    <property type="entry name" value="Glycos_transf_2"/>
    <property type="match status" value="1"/>
</dbReference>
<dbReference type="Proteomes" id="UP001164935">
    <property type="component" value="Chromosome"/>
</dbReference>
<dbReference type="PANTHER" id="PTHR43685">
    <property type="entry name" value="GLYCOSYLTRANSFERASE"/>
    <property type="match status" value="1"/>
</dbReference>
<dbReference type="CDD" id="cd00761">
    <property type="entry name" value="Glyco_tranf_GTA_type"/>
    <property type="match status" value="1"/>
</dbReference>
<dbReference type="AlphaFoldDB" id="A0AA46TQT2"/>
<evidence type="ECO:0000259" key="1">
    <source>
        <dbReference type="Pfam" id="PF00535"/>
    </source>
</evidence>
<name>A0AA46TQT2_9GAMM</name>
<dbReference type="RefSeq" id="WP_264017914.1">
    <property type="nucleotide sequence ID" value="NZ_CP096973.1"/>
</dbReference>
<dbReference type="InterPro" id="IPR029044">
    <property type="entry name" value="Nucleotide-diphossugar_trans"/>
</dbReference>
<evidence type="ECO:0000313" key="2">
    <source>
        <dbReference type="EMBL" id="UYO73877.1"/>
    </source>
</evidence>